<name>A0A367L6M6_9HYPO</name>
<organism evidence="1 2">
    <name type="scientific">Ophiocordyceps polyrhachis-furcata BCC 54312</name>
    <dbReference type="NCBI Taxonomy" id="1330021"/>
    <lineage>
        <taxon>Eukaryota</taxon>
        <taxon>Fungi</taxon>
        <taxon>Dikarya</taxon>
        <taxon>Ascomycota</taxon>
        <taxon>Pezizomycotina</taxon>
        <taxon>Sordariomycetes</taxon>
        <taxon>Hypocreomycetidae</taxon>
        <taxon>Hypocreales</taxon>
        <taxon>Ophiocordycipitaceae</taxon>
        <taxon>Ophiocordyceps</taxon>
    </lineage>
</organism>
<keyword evidence="2" id="KW-1185">Reference proteome</keyword>
<reference evidence="1 2" key="1">
    <citation type="journal article" date="2015" name="BMC Genomics">
        <title>Insights from the genome of Ophiocordyceps polyrhachis-furcata to pathogenicity and host specificity in insect fungi.</title>
        <authorList>
            <person name="Wichadakul D."/>
            <person name="Kobmoo N."/>
            <person name="Ingsriswang S."/>
            <person name="Tangphatsornruang S."/>
            <person name="Chantasingh D."/>
            <person name="Luangsa-ard J.J."/>
            <person name="Eurwilaichitr L."/>
        </authorList>
    </citation>
    <scope>NUCLEOTIDE SEQUENCE [LARGE SCALE GENOMIC DNA]</scope>
    <source>
        <strain evidence="1 2">BCC 54312</strain>
    </source>
</reference>
<protein>
    <submittedName>
        <fullName evidence="1">Uncharacterized protein</fullName>
    </submittedName>
</protein>
<sequence length="117" mass="13149">MAVFMKEKTVVAAEKSRHGPDDPRLNASLDAVGIGVVQLVVTDHGRYGGEIDEIGSPQKNEHILGDAAPRRVADTEEGRLCRDGWEDCQRQREAAWKTYRRCSRREIYSRIVPCLSP</sequence>
<comment type="caution">
    <text evidence="1">The sequence shown here is derived from an EMBL/GenBank/DDBJ whole genome shotgun (WGS) entry which is preliminary data.</text>
</comment>
<dbReference type="EMBL" id="LKCN02000013">
    <property type="protein sequence ID" value="RCI10059.1"/>
    <property type="molecule type" value="Genomic_DNA"/>
</dbReference>
<dbReference type="Proteomes" id="UP000253664">
    <property type="component" value="Unassembled WGS sequence"/>
</dbReference>
<proteinExistence type="predicted"/>
<evidence type="ECO:0000313" key="2">
    <source>
        <dbReference type="Proteomes" id="UP000253664"/>
    </source>
</evidence>
<gene>
    <name evidence="1" type="ORF">L249_8712</name>
</gene>
<dbReference type="OrthoDB" id="10294209at2759"/>
<accession>A0A367L6M6</accession>
<evidence type="ECO:0000313" key="1">
    <source>
        <dbReference type="EMBL" id="RCI10059.1"/>
    </source>
</evidence>
<dbReference type="AlphaFoldDB" id="A0A367L6M6"/>